<dbReference type="GO" id="GO:0005524">
    <property type="term" value="F:ATP binding"/>
    <property type="evidence" value="ECO:0007669"/>
    <property type="project" value="UniProtKB-KW"/>
</dbReference>
<dbReference type="Proteomes" id="UP000812982">
    <property type="component" value="Unassembled WGS sequence"/>
</dbReference>
<keyword evidence="4" id="KW-1185">Reference proteome</keyword>
<comment type="caution">
    <text evidence="3">The sequence shown here is derived from an EMBL/GenBank/DDBJ whole genome shotgun (WGS) entry which is preliminary data.</text>
</comment>
<keyword evidence="3" id="KW-0547">Nucleotide-binding</keyword>
<dbReference type="PANTHER" id="PTHR42734">
    <property type="entry name" value="METAL TRANSPORT SYSTEM ATP-BINDING PROTEIN TM_0124-RELATED"/>
    <property type="match status" value="1"/>
</dbReference>
<proteinExistence type="predicted"/>
<evidence type="ECO:0000313" key="3">
    <source>
        <dbReference type="EMBL" id="MBU9764375.1"/>
    </source>
</evidence>
<organism evidence="3 4">
    <name type="scientific">[Mycobacterium] fortunisiensis</name>
    <dbReference type="NCBI Taxonomy" id="2600579"/>
    <lineage>
        <taxon>Bacteria</taxon>
        <taxon>Bacillati</taxon>
        <taxon>Actinomycetota</taxon>
        <taxon>Actinomycetes</taxon>
        <taxon>Mycobacteriales</taxon>
        <taxon>Mycobacteriaceae</taxon>
        <taxon>Mycolicibacterium</taxon>
    </lineage>
</organism>
<reference evidence="3 4" key="1">
    <citation type="journal article" date="2021" name="Sci. Rep.">
        <title>Phenotypic and genomic hallmarks of a novel, potentially pathogenic rapidly growing Mycobacterium species related to the Mycobacterium fortuitum complex.</title>
        <authorList>
            <person name="Gharbi R."/>
            <person name="Khanna V."/>
            <person name="Frigui W."/>
            <person name="Mhenni B."/>
            <person name="Brosch R."/>
            <person name="Mardassi H."/>
        </authorList>
    </citation>
    <scope>NUCLEOTIDE SEQUENCE [LARGE SCALE GENOMIC DNA]</scope>
    <source>
        <strain evidence="3 4">TNTM28</strain>
    </source>
</reference>
<dbReference type="Pfam" id="PF00005">
    <property type="entry name" value="ABC_tran"/>
    <property type="match status" value="1"/>
</dbReference>
<keyword evidence="3" id="KW-0067">ATP-binding</keyword>
<evidence type="ECO:0000259" key="2">
    <source>
        <dbReference type="PROSITE" id="PS50893"/>
    </source>
</evidence>
<protein>
    <submittedName>
        <fullName evidence="3">ABC transporter ATP-binding protein</fullName>
    </submittedName>
</protein>
<dbReference type="InterPro" id="IPR027417">
    <property type="entry name" value="P-loop_NTPase"/>
</dbReference>
<evidence type="ECO:0000313" key="4">
    <source>
        <dbReference type="Proteomes" id="UP000812982"/>
    </source>
</evidence>
<dbReference type="EMBL" id="VOMB01000016">
    <property type="protein sequence ID" value="MBU9764375.1"/>
    <property type="molecule type" value="Genomic_DNA"/>
</dbReference>
<dbReference type="SUPFAM" id="SSF52540">
    <property type="entry name" value="P-loop containing nucleoside triphosphate hydrolases"/>
    <property type="match status" value="1"/>
</dbReference>
<sequence length="279" mass="30197">MSDDGDGTDPDLLIDFARVTLRRGGNTLIGPITWSVELDERWVVIGPNGAGKTSLLRIAAATEHPTSGTAYVLGERLGRTDMSELRARVGLSSSALSQRIPDTEVVRDLVVSAGYAVLGRWREDYDDVDYAQAIDMLESVGAEHLAERTYGTLSEGERKRVLIARSLMTDPELLLLDEPAAGLDLGGREELVARLTDLAADPDAPAMVLVTHHVEEIPVGFSHALILSEGQAVASGLLTEVLTAENLSKAFGQSIALDVIDGRYFARRTRSRAAHRRRA</sequence>
<dbReference type="InterPro" id="IPR003439">
    <property type="entry name" value="ABC_transporter-like_ATP-bd"/>
</dbReference>
<name>A0ABS6KLI2_9MYCO</name>
<accession>A0ABS6KLI2</accession>
<dbReference type="InterPro" id="IPR050153">
    <property type="entry name" value="Metal_Ion_Import_ABC"/>
</dbReference>
<keyword evidence="1" id="KW-0813">Transport</keyword>
<dbReference type="Gene3D" id="3.40.50.300">
    <property type="entry name" value="P-loop containing nucleotide triphosphate hydrolases"/>
    <property type="match status" value="1"/>
</dbReference>
<dbReference type="PROSITE" id="PS50893">
    <property type="entry name" value="ABC_TRANSPORTER_2"/>
    <property type="match status" value="1"/>
</dbReference>
<feature type="domain" description="ABC transporter" evidence="2">
    <location>
        <begin position="14"/>
        <end position="254"/>
    </location>
</feature>
<gene>
    <name evidence="3" type="ORF">FR943_11035</name>
</gene>
<evidence type="ECO:0000256" key="1">
    <source>
        <dbReference type="ARBA" id="ARBA00022448"/>
    </source>
</evidence>